<protein>
    <submittedName>
        <fullName evidence="2">Uncharacterized protein</fullName>
    </submittedName>
</protein>
<proteinExistence type="predicted"/>
<feature type="compositionally biased region" description="Basic and acidic residues" evidence="1">
    <location>
        <begin position="34"/>
        <end position="45"/>
    </location>
</feature>
<accession>A0AAE1CYQ2</accession>
<gene>
    <name evidence="2" type="ORF">RRG08_038413</name>
</gene>
<name>A0AAE1CYQ2_9GAST</name>
<feature type="compositionally biased region" description="Basic and acidic residues" evidence="1">
    <location>
        <begin position="59"/>
        <end position="73"/>
    </location>
</feature>
<keyword evidence="3" id="KW-1185">Reference proteome</keyword>
<sequence>MRRKLTVNDPRLDLQLGPVPEKLCSLDNGQRDLEKRAEQKAKKLVDGVVGRGKRRSSQKHPDVIHRRSCDTPP</sequence>
<evidence type="ECO:0000313" key="2">
    <source>
        <dbReference type="EMBL" id="KAK3745433.1"/>
    </source>
</evidence>
<organism evidence="2 3">
    <name type="scientific">Elysia crispata</name>
    <name type="common">lettuce slug</name>
    <dbReference type="NCBI Taxonomy" id="231223"/>
    <lineage>
        <taxon>Eukaryota</taxon>
        <taxon>Metazoa</taxon>
        <taxon>Spiralia</taxon>
        <taxon>Lophotrochozoa</taxon>
        <taxon>Mollusca</taxon>
        <taxon>Gastropoda</taxon>
        <taxon>Heterobranchia</taxon>
        <taxon>Euthyneura</taxon>
        <taxon>Panpulmonata</taxon>
        <taxon>Sacoglossa</taxon>
        <taxon>Placobranchoidea</taxon>
        <taxon>Plakobranchidae</taxon>
        <taxon>Elysia</taxon>
    </lineage>
</organism>
<dbReference type="AlphaFoldDB" id="A0AAE1CYQ2"/>
<reference evidence="2" key="1">
    <citation type="journal article" date="2023" name="G3 (Bethesda)">
        <title>A reference genome for the long-term kleptoplast-retaining sea slug Elysia crispata morphotype clarki.</title>
        <authorList>
            <person name="Eastman K.E."/>
            <person name="Pendleton A.L."/>
            <person name="Shaikh M.A."/>
            <person name="Suttiyut T."/>
            <person name="Ogas R."/>
            <person name="Tomko P."/>
            <person name="Gavelis G."/>
            <person name="Widhalm J.R."/>
            <person name="Wisecaver J.H."/>
        </authorList>
    </citation>
    <scope>NUCLEOTIDE SEQUENCE</scope>
    <source>
        <strain evidence="2">ECLA1</strain>
    </source>
</reference>
<feature type="region of interest" description="Disordered" evidence="1">
    <location>
        <begin position="34"/>
        <end position="73"/>
    </location>
</feature>
<comment type="caution">
    <text evidence="2">The sequence shown here is derived from an EMBL/GenBank/DDBJ whole genome shotgun (WGS) entry which is preliminary data.</text>
</comment>
<evidence type="ECO:0000256" key="1">
    <source>
        <dbReference type="SAM" id="MobiDB-lite"/>
    </source>
</evidence>
<dbReference type="Proteomes" id="UP001283361">
    <property type="component" value="Unassembled WGS sequence"/>
</dbReference>
<evidence type="ECO:0000313" key="3">
    <source>
        <dbReference type="Proteomes" id="UP001283361"/>
    </source>
</evidence>
<dbReference type="EMBL" id="JAWDGP010006225">
    <property type="protein sequence ID" value="KAK3745433.1"/>
    <property type="molecule type" value="Genomic_DNA"/>
</dbReference>